<feature type="transmembrane region" description="Helical" evidence="9">
    <location>
        <begin position="608"/>
        <end position="629"/>
    </location>
</feature>
<evidence type="ECO:0000256" key="1">
    <source>
        <dbReference type="ARBA" id="ARBA00004141"/>
    </source>
</evidence>
<keyword evidence="3" id="KW-0813">Transport</keyword>
<dbReference type="AlphaFoldDB" id="A0A498CN69"/>
<evidence type="ECO:0000256" key="2">
    <source>
        <dbReference type="ARBA" id="ARBA00009904"/>
    </source>
</evidence>
<dbReference type="GO" id="GO:0046961">
    <property type="term" value="F:proton-transporting ATPase activity, rotational mechanism"/>
    <property type="evidence" value="ECO:0007669"/>
    <property type="project" value="InterPro"/>
</dbReference>
<keyword evidence="5 9" id="KW-1133">Transmembrane helix</keyword>
<proteinExistence type="inferred from homology"/>
<feature type="coiled-coil region" evidence="8">
    <location>
        <begin position="225"/>
        <end position="256"/>
    </location>
</feature>
<feature type="transmembrane region" description="Helical" evidence="9">
    <location>
        <begin position="450"/>
        <end position="473"/>
    </location>
</feature>
<keyword evidence="4 9" id="KW-0812">Transmembrane</keyword>
<dbReference type="PANTHER" id="PTHR11629">
    <property type="entry name" value="VACUOLAR PROTON ATPASES"/>
    <property type="match status" value="1"/>
</dbReference>
<dbReference type="GO" id="GO:0016471">
    <property type="term" value="C:vacuolar proton-transporting V-type ATPase complex"/>
    <property type="evidence" value="ECO:0007669"/>
    <property type="project" value="TreeGrafter"/>
</dbReference>
<comment type="similarity">
    <text evidence="2">Belongs to the V-ATPase 116 kDa subunit family.</text>
</comment>
<keyword evidence="8" id="KW-0175">Coiled coil</keyword>
<evidence type="ECO:0000313" key="10">
    <source>
        <dbReference type="EMBL" id="RLL13138.1"/>
    </source>
</evidence>
<feature type="transmembrane region" description="Helical" evidence="9">
    <location>
        <begin position="400"/>
        <end position="421"/>
    </location>
</feature>
<evidence type="ECO:0000256" key="3">
    <source>
        <dbReference type="ARBA" id="ARBA00022448"/>
    </source>
</evidence>
<dbReference type="PANTHER" id="PTHR11629:SF63">
    <property type="entry name" value="V-TYPE PROTON ATPASE SUBUNIT A"/>
    <property type="match status" value="1"/>
</dbReference>
<evidence type="ECO:0000256" key="6">
    <source>
        <dbReference type="ARBA" id="ARBA00023065"/>
    </source>
</evidence>
<accession>A0A498CN69</accession>
<evidence type="ECO:0000256" key="7">
    <source>
        <dbReference type="ARBA" id="ARBA00023136"/>
    </source>
</evidence>
<keyword evidence="11" id="KW-1185">Reference proteome</keyword>
<dbReference type="InterPro" id="IPR002490">
    <property type="entry name" value="V-ATPase_116kDa_su"/>
</dbReference>
<dbReference type="Proteomes" id="UP000276301">
    <property type="component" value="Unassembled WGS sequence"/>
</dbReference>
<dbReference type="GO" id="GO:0007035">
    <property type="term" value="P:vacuolar acidification"/>
    <property type="evidence" value="ECO:0007669"/>
    <property type="project" value="TreeGrafter"/>
</dbReference>
<evidence type="ECO:0000256" key="8">
    <source>
        <dbReference type="SAM" id="Coils"/>
    </source>
</evidence>
<comment type="subcellular location">
    <subcellularLocation>
        <location evidence="1">Membrane</location>
        <topology evidence="1">Multi-pass membrane protein</topology>
    </subcellularLocation>
</comment>
<name>A0A498CN69_9FIRM</name>
<sequence length="658" mass="73951">MSIAKLALVNIVGDMKSLDDVIIRCLDRGDFHPEPSQQAAGGIRGFTPLSEENPYTDALQKLTDAGVAAGLNPKYMPEYVRSDKLSRVAAHSRQYYEDFYRTFSEGLGALRERMNFLQGEIDQDEAALLILSHLAELDVDFDELFTCKYIKVRLGRLPLDSYQKLSFYAGKPFIFKSFDAEKDYRWGAYFCMAEDAPEIDDIFSSLYFERMRVPAFIHGTPETALTRLREEIATNREQLAAAKNQFQELVDAQRDRYYKLYTRLKFLSDSFDMRKYVSVLKREFIDVFYITGFIEESRADDFAKSLRLLADVTVEVKPDDSDKRLQPPTKLKNGWFSRPFEMFVEMYGLPAYGDFDPTPFVAFTYSLLFGVMFGDLGQGLVLVLGGWLLWRFKRFQIGAVVNRIGIFSCIFGTLYGSVFGFEELLTPFYTNVLGLPGKPIEVMAPENTNLILIAAVALGVVLICTCILMDIFVSLHKRDYERAFFSANGVAGLVFYGAVLFGAVMMFLAGKNYFTHLYVILLIVLPLAVILLKEPLGNLLRGLGAKPEEGMGAYLTVAPFELFEVVLSFFSNTMSFLRVGGFVLSHAGMMAVVFTLSEMVGNAASPAVIIIGNLFVMGMEGLIVGIQVLRLEFYEMFSRYFDGDGKPFSPVTVKGAGK</sequence>
<feature type="transmembrane region" description="Helical" evidence="9">
    <location>
        <begin position="576"/>
        <end position="596"/>
    </location>
</feature>
<gene>
    <name evidence="10" type="ORF">D4A47_04130</name>
</gene>
<keyword evidence="7 9" id="KW-0472">Membrane</keyword>
<dbReference type="GO" id="GO:0033179">
    <property type="term" value="C:proton-transporting V-type ATPase, V0 domain"/>
    <property type="evidence" value="ECO:0007669"/>
    <property type="project" value="InterPro"/>
</dbReference>
<dbReference type="Pfam" id="PF01496">
    <property type="entry name" value="V_ATPase_I"/>
    <property type="match status" value="1"/>
</dbReference>
<evidence type="ECO:0000256" key="4">
    <source>
        <dbReference type="ARBA" id="ARBA00022692"/>
    </source>
</evidence>
<keyword evidence="6" id="KW-0406">Ion transport</keyword>
<evidence type="ECO:0000256" key="9">
    <source>
        <dbReference type="SAM" id="Phobius"/>
    </source>
</evidence>
<dbReference type="RefSeq" id="WP_121586280.1">
    <property type="nucleotide sequence ID" value="NZ_RCHT01000004.1"/>
</dbReference>
<organism evidence="10 11">
    <name type="scientific">Anaerotruncus massiliensis</name>
    <name type="common">ex Liu et al. 2021</name>
    <dbReference type="NCBI Taxonomy" id="2321404"/>
    <lineage>
        <taxon>Bacteria</taxon>
        <taxon>Bacillati</taxon>
        <taxon>Bacillota</taxon>
        <taxon>Clostridia</taxon>
        <taxon>Eubacteriales</taxon>
        <taxon>Oscillospiraceae</taxon>
        <taxon>Anaerotruncus</taxon>
    </lineage>
</organism>
<evidence type="ECO:0000313" key="11">
    <source>
        <dbReference type="Proteomes" id="UP000276301"/>
    </source>
</evidence>
<dbReference type="EMBL" id="RCHT01000004">
    <property type="protein sequence ID" value="RLL13138.1"/>
    <property type="molecule type" value="Genomic_DNA"/>
</dbReference>
<reference evidence="10 11" key="1">
    <citation type="submission" date="2018-10" db="EMBL/GenBank/DDBJ databases">
        <title>Anaerotruncus faecis sp. nov., isolated from human feces.</title>
        <authorList>
            <person name="Wang Y.-J."/>
        </authorList>
    </citation>
    <scope>NUCLEOTIDE SEQUENCE [LARGE SCALE GENOMIC DNA]</scope>
    <source>
        <strain evidence="10 11">22A2-44</strain>
    </source>
</reference>
<protein>
    <submittedName>
        <fullName evidence="10">V-type ATP synthase subunit I</fullName>
    </submittedName>
</protein>
<comment type="caution">
    <text evidence="10">The sequence shown here is derived from an EMBL/GenBank/DDBJ whole genome shotgun (WGS) entry which is preliminary data.</text>
</comment>
<feature type="transmembrane region" description="Helical" evidence="9">
    <location>
        <begin position="485"/>
        <end position="507"/>
    </location>
</feature>
<dbReference type="GO" id="GO:0051117">
    <property type="term" value="F:ATPase binding"/>
    <property type="evidence" value="ECO:0007669"/>
    <property type="project" value="TreeGrafter"/>
</dbReference>
<feature type="transmembrane region" description="Helical" evidence="9">
    <location>
        <begin position="365"/>
        <end position="388"/>
    </location>
</feature>
<feature type="transmembrane region" description="Helical" evidence="9">
    <location>
        <begin position="513"/>
        <end position="532"/>
    </location>
</feature>
<evidence type="ECO:0000256" key="5">
    <source>
        <dbReference type="ARBA" id="ARBA00022989"/>
    </source>
</evidence>